<dbReference type="AlphaFoldDB" id="A0AAV4U0D4"/>
<dbReference type="EMBL" id="BPLR01012085">
    <property type="protein sequence ID" value="GIY51229.1"/>
    <property type="molecule type" value="Genomic_DNA"/>
</dbReference>
<organism evidence="1 2">
    <name type="scientific">Caerostris extrusa</name>
    <name type="common">Bark spider</name>
    <name type="synonym">Caerostris bankana</name>
    <dbReference type="NCBI Taxonomy" id="172846"/>
    <lineage>
        <taxon>Eukaryota</taxon>
        <taxon>Metazoa</taxon>
        <taxon>Ecdysozoa</taxon>
        <taxon>Arthropoda</taxon>
        <taxon>Chelicerata</taxon>
        <taxon>Arachnida</taxon>
        <taxon>Araneae</taxon>
        <taxon>Araneomorphae</taxon>
        <taxon>Entelegynae</taxon>
        <taxon>Araneoidea</taxon>
        <taxon>Araneidae</taxon>
        <taxon>Caerostris</taxon>
    </lineage>
</organism>
<comment type="caution">
    <text evidence="1">The sequence shown here is derived from an EMBL/GenBank/DDBJ whole genome shotgun (WGS) entry which is preliminary data.</text>
</comment>
<sequence>MRNRRHRGYTPRKGAFLTLTGAWREKPIKERLIRFFNKSATSFSNFPARFVQKPGTCHVPHHCFLRPTTGKKG</sequence>
<evidence type="ECO:0000313" key="1">
    <source>
        <dbReference type="EMBL" id="GIY51229.1"/>
    </source>
</evidence>
<name>A0AAV4U0D4_CAEEX</name>
<keyword evidence="2" id="KW-1185">Reference proteome</keyword>
<evidence type="ECO:0000313" key="2">
    <source>
        <dbReference type="Proteomes" id="UP001054945"/>
    </source>
</evidence>
<accession>A0AAV4U0D4</accession>
<gene>
    <name evidence="1" type="ORF">CEXT_261261</name>
</gene>
<reference evidence="1 2" key="1">
    <citation type="submission" date="2021-06" db="EMBL/GenBank/DDBJ databases">
        <title>Caerostris extrusa draft genome.</title>
        <authorList>
            <person name="Kono N."/>
            <person name="Arakawa K."/>
        </authorList>
    </citation>
    <scope>NUCLEOTIDE SEQUENCE [LARGE SCALE GENOMIC DNA]</scope>
</reference>
<proteinExistence type="predicted"/>
<protein>
    <submittedName>
        <fullName evidence="1">Uncharacterized protein</fullName>
    </submittedName>
</protein>
<dbReference type="Proteomes" id="UP001054945">
    <property type="component" value="Unassembled WGS sequence"/>
</dbReference>